<dbReference type="InterPro" id="IPR014030">
    <property type="entry name" value="Ketoacyl_synth_N"/>
</dbReference>
<sequence>MAERVLVPAYVTGASARCSLGLSALQVAMCVRARKGEPRTTRFTDKRQRFIGVARTPGMREDLHGFERMVALAAPALRSVVPDGAALHPVPLVLAVPEAGRPDDDPRFGGAMLGVLAEQAGFRLDGARSRTLRAGHAGVALALALALDELTRGATLVIVGGVDSYYHPEVLAWLDAECRLHALDAENGFLPGEGAGFLALARQDPARGRSDATAQGRATAQAVVRGVEVGREETVLHDAPNTAQTMTRLIAALAASTPERKIPWVLTDLNGERHRGREWAMVAARGALAEGAVHDRFAGELGDLGAATGGVLGAVTCALFSAGAAPAGSACIALSSDGPERGAFLLGT</sequence>
<reference evidence="2 3" key="1">
    <citation type="submission" date="2013-05" db="EMBL/GenBank/DDBJ databases">
        <title>Genome assembly of Chondromyces apiculatus DSM 436.</title>
        <authorList>
            <person name="Sharma G."/>
            <person name="Khatri I."/>
            <person name="Kaur C."/>
            <person name="Mayilraj S."/>
            <person name="Subramanian S."/>
        </authorList>
    </citation>
    <scope>NUCLEOTIDE SEQUENCE [LARGE SCALE GENOMIC DNA]</scope>
    <source>
        <strain evidence="2 3">DSM 436</strain>
    </source>
</reference>
<evidence type="ECO:0000259" key="1">
    <source>
        <dbReference type="Pfam" id="PF00109"/>
    </source>
</evidence>
<name>A0A017TAV0_9BACT</name>
<evidence type="ECO:0000313" key="3">
    <source>
        <dbReference type="Proteomes" id="UP000019678"/>
    </source>
</evidence>
<dbReference type="Gene3D" id="3.40.47.10">
    <property type="match status" value="1"/>
</dbReference>
<dbReference type="GO" id="GO:0016746">
    <property type="term" value="F:acyltransferase activity"/>
    <property type="evidence" value="ECO:0007669"/>
    <property type="project" value="InterPro"/>
</dbReference>
<gene>
    <name evidence="2" type="ORF">CAP_1943</name>
</gene>
<comment type="caution">
    <text evidence="2">The sequence shown here is derived from an EMBL/GenBank/DDBJ whole genome shotgun (WGS) entry which is preliminary data.</text>
</comment>
<dbReference type="EMBL" id="ASRX01000016">
    <property type="protein sequence ID" value="EYF06413.1"/>
    <property type="molecule type" value="Genomic_DNA"/>
</dbReference>
<protein>
    <recommendedName>
        <fullName evidence="1">Beta-ketoacyl synthase-like N-terminal domain-containing protein</fullName>
    </recommendedName>
</protein>
<evidence type="ECO:0000313" key="2">
    <source>
        <dbReference type="EMBL" id="EYF06413.1"/>
    </source>
</evidence>
<dbReference type="InterPro" id="IPR016039">
    <property type="entry name" value="Thiolase-like"/>
</dbReference>
<dbReference type="SUPFAM" id="SSF53901">
    <property type="entry name" value="Thiolase-like"/>
    <property type="match status" value="1"/>
</dbReference>
<dbReference type="Pfam" id="PF00109">
    <property type="entry name" value="ketoacyl-synt"/>
    <property type="match status" value="1"/>
</dbReference>
<feature type="domain" description="Beta-ketoacyl synthase-like N-terminal" evidence="1">
    <location>
        <begin position="132"/>
        <end position="204"/>
    </location>
</feature>
<accession>A0A017TAV0</accession>
<dbReference type="OrthoDB" id="3078238at2"/>
<dbReference type="eggNOG" id="COG0304">
    <property type="taxonomic scope" value="Bacteria"/>
</dbReference>
<organism evidence="2 3">
    <name type="scientific">Chondromyces apiculatus DSM 436</name>
    <dbReference type="NCBI Taxonomy" id="1192034"/>
    <lineage>
        <taxon>Bacteria</taxon>
        <taxon>Pseudomonadati</taxon>
        <taxon>Myxococcota</taxon>
        <taxon>Polyangia</taxon>
        <taxon>Polyangiales</taxon>
        <taxon>Polyangiaceae</taxon>
        <taxon>Chondromyces</taxon>
    </lineage>
</organism>
<proteinExistence type="predicted"/>
<dbReference type="RefSeq" id="WP_052374875.1">
    <property type="nucleotide sequence ID" value="NZ_ASRX01000016.1"/>
</dbReference>
<dbReference type="AlphaFoldDB" id="A0A017TAV0"/>
<keyword evidence="3" id="KW-1185">Reference proteome</keyword>
<dbReference type="STRING" id="1192034.CAP_1943"/>
<dbReference type="Proteomes" id="UP000019678">
    <property type="component" value="Unassembled WGS sequence"/>
</dbReference>